<dbReference type="RefSeq" id="XP_065957938.1">
    <property type="nucleotide sequence ID" value="XM_066100998.1"/>
</dbReference>
<organism evidence="1">
    <name type="scientific">Penicillium digitatum</name>
    <name type="common">Green mold</name>
    <dbReference type="NCBI Taxonomy" id="36651"/>
    <lineage>
        <taxon>Eukaryota</taxon>
        <taxon>Fungi</taxon>
        <taxon>Dikarya</taxon>
        <taxon>Ascomycota</taxon>
        <taxon>Pezizomycotina</taxon>
        <taxon>Eurotiomycetes</taxon>
        <taxon>Eurotiomycetidae</taxon>
        <taxon>Eurotiales</taxon>
        <taxon>Aspergillaceae</taxon>
        <taxon>Penicillium</taxon>
    </lineage>
</organism>
<dbReference type="EMBL" id="CP060779">
    <property type="protein sequence ID" value="QQK47611.1"/>
    <property type="molecule type" value="Genomic_DNA"/>
</dbReference>
<dbReference type="VEuPathDB" id="FungiDB:PDIP_75060"/>
<gene>
    <name evidence="1" type="ORF">Pdw03_5246</name>
</gene>
<evidence type="ECO:0000313" key="1">
    <source>
        <dbReference type="EMBL" id="QQK47611.1"/>
    </source>
</evidence>
<reference evidence="1" key="1">
    <citation type="submission" date="2020-08" db="EMBL/GenBank/DDBJ databases">
        <title>The completed genome sequence of the pathogenic ascomycete fungus Penicillium digitatum.</title>
        <authorList>
            <person name="Wang M."/>
        </authorList>
    </citation>
    <scope>NUCLEOTIDE SEQUENCE [LARGE SCALE GENOMIC DNA]</scope>
    <source>
        <strain evidence="1">PdW03</strain>
    </source>
</reference>
<name>A0A7T7BPS2_PENDI</name>
<dbReference type="Proteomes" id="UP000595662">
    <property type="component" value="Chromosome 6"/>
</dbReference>
<dbReference type="GeneID" id="90952714"/>
<protein>
    <submittedName>
        <fullName evidence="1">Polynucleotidyl transferase, ribonuclease H fold</fullName>
    </submittedName>
</protein>
<proteinExistence type="predicted"/>
<dbReference type="PANTHER" id="PTHR37535:SF3">
    <property type="entry name" value="FLUG DOMAIN-CONTAINING PROTEIN"/>
    <property type="match status" value="1"/>
</dbReference>
<dbReference type="PANTHER" id="PTHR37535">
    <property type="entry name" value="FLUG DOMAIN PROTEIN"/>
    <property type="match status" value="1"/>
</dbReference>
<accession>A0A7T7BPS2</accession>
<sequence>MIKEFIRWYTSSIQGRLNEDELPTVRTVMDKKNLTADGIIVDQKKEKLNFTRQDFLRTVSSLWQIDHQTFIPGLLKVVILFALQLYLFTGARVGSFIPSSEDKHERGLRYKHIDLVLFPSSTAPWAVGWRVNQVWLKNNRCPQHTVFGIGIRDSNRPQFASGYLLLSLALAHGALFQVSTVDDLAQFDLSNGEIPLRWKTEYLENDICTRAQMLVMPEVARIATAMSCTKELSFDEKLLFVQDLQTRCTRDFYVVYLPNESLIQGVCPAKGCQINIGSLRKCDRSAHIHECVRREKAFDLQVSDSSMRFCYECMEWFLSSQWRDHCDAHLQSWQTQHCEVIIYRHTIIRPGYCPFCLWDPELFAEDSLRYWLRSDNLREHIEGQHLARIRNCQTKPLCGCSQTFHKEERPKKIQFHHYLPPRHEREHCVSEKSSATVPALLSLVGENQEQSSRHSMCDKSSMSSRSNSLELCFSEAGSPLSSGPTTPGLEAIDPRIIEPFEFNKEDARQSCDQAAVQLNSLNLPPEEGEITKMSVSGIEQPQLPTPSFASQPPGHCAVNEANEERKVLQDCLTSMSACDQTVSAEHQCESHLKTQERKKAAMKIYLVLIKPLSAALTDPSLEPRQEPNRLSSIQII</sequence>
<keyword evidence="1" id="KW-0808">Transferase</keyword>
<dbReference type="VEuPathDB" id="FungiDB:PDIP_75070"/>
<dbReference type="AlphaFoldDB" id="A0A7T7BPS2"/>
<dbReference type="GO" id="GO:0016740">
    <property type="term" value="F:transferase activity"/>
    <property type="evidence" value="ECO:0007669"/>
    <property type="project" value="UniProtKB-KW"/>
</dbReference>